<accession>A0A1I8QAG5</accession>
<dbReference type="InterPro" id="IPR036291">
    <property type="entry name" value="NAD(P)-bd_dom_sf"/>
</dbReference>
<reference evidence="3" key="1">
    <citation type="submission" date="2020-05" db="UniProtKB">
        <authorList>
            <consortium name="EnsemblMetazoa"/>
        </authorList>
    </citation>
    <scope>IDENTIFICATION</scope>
    <source>
        <strain evidence="3">USDA</strain>
    </source>
</reference>
<keyword evidence="4" id="KW-1185">Reference proteome</keyword>
<dbReference type="EnsemblMetazoa" id="SCAU015335-RA">
    <property type="protein sequence ID" value="SCAU015335-PA"/>
    <property type="gene ID" value="SCAU015335"/>
</dbReference>
<dbReference type="PANTHER" id="PTHR43115:SF4">
    <property type="entry name" value="DEHYDROGENASE_REDUCTASE SDR FAMILY MEMBER 11"/>
    <property type="match status" value="1"/>
</dbReference>
<dbReference type="PRINTS" id="PR00081">
    <property type="entry name" value="GDHRDH"/>
</dbReference>
<dbReference type="AlphaFoldDB" id="A0A1I8QAG5"/>
<evidence type="ECO:0000313" key="4">
    <source>
        <dbReference type="Proteomes" id="UP000095300"/>
    </source>
</evidence>
<proteinExistence type="inferred from homology"/>
<dbReference type="SUPFAM" id="SSF51735">
    <property type="entry name" value="NAD(P)-binding Rossmann-fold domains"/>
    <property type="match status" value="1"/>
</dbReference>
<dbReference type="Gene3D" id="3.40.50.720">
    <property type="entry name" value="NAD(P)-binding Rossmann-like Domain"/>
    <property type="match status" value="1"/>
</dbReference>
<dbReference type="Pfam" id="PF00106">
    <property type="entry name" value="adh_short"/>
    <property type="match status" value="1"/>
</dbReference>
<gene>
    <name evidence="3" type="primary">106089536</name>
</gene>
<dbReference type="PANTHER" id="PTHR43115">
    <property type="entry name" value="DEHYDROGENASE/REDUCTASE SDR FAMILY MEMBER 11"/>
    <property type="match status" value="1"/>
</dbReference>
<evidence type="ECO:0000313" key="3">
    <source>
        <dbReference type="EnsemblMetazoa" id="SCAU015335-PA"/>
    </source>
</evidence>
<dbReference type="Proteomes" id="UP000095300">
    <property type="component" value="Unassembled WGS sequence"/>
</dbReference>
<sequence>MDRWYNKVAVVTGASKGIGAAITQAFLKNGIQVVGLARHIEPMEQMKKELPAELQHKFSALKCNVSDLHSVNEAFDEVESKCDGIDILVNSAGLFHPQSLLNGDISVIQEMLLTNVMGVVHCNQRAYKSIRDRNFDGHIFIINSIGGHNIPIAPKEVPPMVGMYVASKWSLKAMAEIYRQEFRHFDTKIKITTISPGATDTPFLDNYLRDYTDGNFLNAEDVAHSVLYALGTPTHVQVHDLIVKPVAEFVL</sequence>
<dbReference type="InterPro" id="IPR020904">
    <property type="entry name" value="Sc_DH/Rdtase_CS"/>
</dbReference>
<dbReference type="VEuPathDB" id="VectorBase:SCAU015335"/>
<dbReference type="STRING" id="35570.A0A1I8QAG5"/>
<dbReference type="OrthoDB" id="1933717at2759"/>
<dbReference type="GO" id="GO:0016616">
    <property type="term" value="F:oxidoreductase activity, acting on the CH-OH group of donors, NAD or NADP as acceptor"/>
    <property type="evidence" value="ECO:0007669"/>
    <property type="project" value="UniProtKB-ARBA"/>
</dbReference>
<organism evidence="3 4">
    <name type="scientific">Stomoxys calcitrans</name>
    <name type="common">Stable fly</name>
    <name type="synonym">Conops calcitrans</name>
    <dbReference type="NCBI Taxonomy" id="35570"/>
    <lineage>
        <taxon>Eukaryota</taxon>
        <taxon>Metazoa</taxon>
        <taxon>Ecdysozoa</taxon>
        <taxon>Arthropoda</taxon>
        <taxon>Hexapoda</taxon>
        <taxon>Insecta</taxon>
        <taxon>Pterygota</taxon>
        <taxon>Neoptera</taxon>
        <taxon>Endopterygota</taxon>
        <taxon>Diptera</taxon>
        <taxon>Brachycera</taxon>
        <taxon>Muscomorpha</taxon>
        <taxon>Muscoidea</taxon>
        <taxon>Muscidae</taxon>
        <taxon>Stomoxys</taxon>
    </lineage>
</organism>
<keyword evidence="2" id="KW-0560">Oxidoreductase</keyword>
<dbReference type="KEGG" id="scac:106089536"/>
<dbReference type="FunFam" id="3.40.50.720:FF:000047">
    <property type="entry name" value="NADP-dependent L-serine/L-allo-threonine dehydrogenase"/>
    <property type="match status" value="1"/>
</dbReference>
<dbReference type="PROSITE" id="PS00061">
    <property type="entry name" value="ADH_SHORT"/>
    <property type="match status" value="1"/>
</dbReference>
<evidence type="ECO:0000256" key="1">
    <source>
        <dbReference type="ARBA" id="ARBA00006484"/>
    </source>
</evidence>
<name>A0A1I8QAG5_STOCA</name>
<dbReference type="InterPro" id="IPR002347">
    <property type="entry name" value="SDR_fam"/>
</dbReference>
<evidence type="ECO:0000256" key="2">
    <source>
        <dbReference type="ARBA" id="ARBA00023002"/>
    </source>
</evidence>
<protein>
    <submittedName>
        <fullName evidence="3">Uncharacterized protein</fullName>
    </submittedName>
</protein>
<comment type="similarity">
    <text evidence="1">Belongs to the short-chain dehydrogenases/reductases (SDR) family.</text>
</comment>